<dbReference type="EMBL" id="AHDJ01000079">
    <property type="protein sequence ID" value="EJQ35451.1"/>
    <property type="molecule type" value="Genomic_DNA"/>
</dbReference>
<sequence length="159" mass="18318">MFKNMKLLSVLFICMTVLLAGCGGNSLPYKKGETYKENDSATFIEVKSDDEWKMHTSKDRPNEYALYKVDETEFKGEKSTVVSLSLKQQFGKSDPLYLKHGAEKYLVVPTENGFAIKRVDLSENNYWEKFKADFKAAKDKEAFLKKVAEKNTRKFEKTN</sequence>
<dbReference type="Proteomes" id="UP000006600">
    <property type="component" value="Unassembled WGS sequence"/>
</dbReference>
<dbReference type="PROSITE" id="PS51257">
    <property type="entry name" value="PROKAR_LIPOPROTEIN"/>
    <property type="match status" value="1"/>
</dbReference>
<comment type="caution">
    <text evidence="2">The sequence shown here is derived from an EMBL/GenBank/DDBJ whole genome shotgun (WGS) entry which is preliminary data.</text>
</comment>
<proteinExistence type="predicted"/>
<evidence type="ECO:0000313" key="2">
    <source>
        <dbReference type="EMBL" id="EJQ35451.1"/>
    </source>
</evidence>
<protein>
    <recommendedName>
        <fullName evidence="4">Lipoprotein</fullName>
    </recommendedName>
</protein>
<dbReference type="InterPro" id="IPR020257">
    <property type="entry name" value="DUF5512"/>
</dbReference>
<evidence type="ECO:0008006" key="4">
    <source>
        <dbReference type="Google" id="ProtNLM"/>
    </source>
</evidence>
<dbReference type="AlphaFoldDB" id="J7ZG99"/>
<feature type="chain" id="PRO_5038826912" description="Lipoprotein" evidence="1">
    <location>
        <begin position="21"/>
        <end position="159"/>
    </location>
</feature>
<organism evidence="2 3">
    <name type="scientific">Bacillus cereus BAG5X1-1</name>
    <dbReference type="NCBI Taxonomy" id="1053189"/>
    <lineage>
        <taxon>Bacteria</taxon>
        <taxon>Bacillati</taxon>
        <taxon>Bacillota</taxon>
        <taxon>Bacilli</taxon>
        <taxon>Bacillales</taxon>
        <taxon>Bacillaceae</taxon>
        <taxon>Bacillus</taxon>
        <taxon>Bacillus cereus group</taxon>
    </lineage>
</organism>
<evidence type="ECO:0000313" key="3">
    <source>
        <dbReference type="Proteomes" id="UP000006600"/>
    </source>
</evidence>
<evidence type="ECO:0000256" key="1">
    <source>
        <dbReference type="SAM" id="SignalP"/>
    </source>
</evidence>
<dbReference type="HOGENOM" id="CLU_1657275_0_0_9"/>
<accession>J7ZG99</accession>
<dbReference type="PATRIC" id="fig|1053189.3.peg.5623"/>
<feature type="signal peptide" evidence="1">
    <location>
        <begin position="1"/>
        <end position="20"/>
    </location>
</feature>
<dbReference type="Pfam" id="PF17631">
    <property type="entry name" value="DUF5512"/>
    <property type="match status" value="1"/>
</dbReference>
<gene>
    <name evidence="2" type="ORF">IEE_05528</name>
</gene>
<reference evidence="2 3" key="1">
    <citation type="submission" date="2012-04" db="EMBL/GenBank/DDBJ databases">
        <title>The Genome Sequence of Bacillus cereus BAG5X1-1.</title>
        <authorList>
            <consortium name="The Broad Institute Genome Sequencing Platform"/>
            <consortium name="The Broad Institute Genome Sequencing Center for Infectious Disease"/>
            <person name="Feldgarden M."/>
            <person name="Van der Auwera G.A."/>
            <person name="Mahillon J."/>
            <person name="Duprez V."/>
            <person name="Timmery S."/>
            <person name="Mattelet C."/>
            <person name="Dierick K."/>
            <person name="Sun M."/>
            <person name="Yu Z."/>
            <person name="Zhu L."/>
            <person name="Hu X."/>
            <person name="Shank E.B."/>
            <person name="Swiecicka I."/>
            <person name="Hansen B.M."/>
            <person name="Andrup L."/>
            <person name="Young S.K."/>
            <person name="Zeng Q."/>
            <person name="Gargeya S."/>
            <person name="Fitzgerald M."/>
            <person name="Haas B."/>
            <person name="Abouelleil A."/>
            <person name="Alvarado L."/>
            <person name="Arachchi H.M."/>
            <person name="Berlin A."/>
            <person name="Chapman S.B."/>
            <person name="Goldberg J."/>
            <person name="Griggs A."/>
            <person name="Gujja S."/>
            <person name="Hansen M."/>
            <person name="Howarth C."/>
            <person name="Imamovic A."/>
            <person name="Larimer J."/>
            <person name="McCowen C."/>
            <person name="Montmayeur A."/>
            <person name="Murphy C."/>
            <person name="Neiman D."/>
            <person name="Pearson M."/>
            <person name="Priest M."/>
            <person name="Roberts A."/>
            <person name="Saif S."/>
            <person name="Shea T."/>
            <person name="Sisk P."/>
            <person name="Sykes S."/>
            <person name="Wortman J."/>
            <person name="Nusbaum C."/>
            <person name="Birren B."/>
        </authorList>
    </citation>
    <scope>NUCLEOTIDE SEQUENCE [LARGE SCALE GENOMIC DNA]</scope>
    <source>
        <strain evidence="2 3">BAG5X1-1</strain>
    </source>
</reference>
<keyword evidence="1" id="KW-0732">Signal</keyword>
<name>J7ZG99_BACCE</name>
<dbReference type="RefSeq" id="WP_002107479.1">
    <property type="nucleotide sequence ID" value="NZ_JH792004.1"/>
</dbReference>